<dbReference type="CDD" id="cd07989">
    <property type="entry name" value="LPLAT_AGPAT-like"/>
    <property type="match status" value="1"/>
</dbReference>
<comment type="similarity">
    <text evidence="1 4">Belongs to the 1-acyl-sn-glycerol-3-phosphate acyltransferase family.</text>
</comment>
<sequence length="195" mass="22222">MYKFLQIIVWPFYRLFHPIKIIGKKNIPKGKAVLICNHHSNSDPVILATAIFRHQYFLGKKELFSKKFNAWFFRKLGVIPIDRGSVDLKAIRACLNVLKEDKLLTIFPEGTRNKTEEALLEIKNGAGMIAVKANAPIVPMWIEKKAKAFRRNKLIIGEPISMEAYAGLKLSNEILDEIGEKLTTSMLNLKDSLNK</sequence>
<keyword evidence="4" id="KW-0443">Lipid metabolism</keyword>
<gene>
    <name evidence="6" type="ORF">IAA62_03815</name>
</gene>
<evidence type="ECO:0000256" key="3">
    <source>
        <dbReference type="ARBA" id="ARBA00023315"/>
    </source>
</evidence>
<name>A0A9D1SYW1_9FIRM</name>
<keyword evidence="4" id="KW-0444">Lipid biosynthesis</keyword>
<protein>
    <recommendedName>
        <fullName evidence="4">1-acyl-sn-glycerol-3-phosphate acyltransferase</fullName>
        <ecNumber evidence="4">2.3.1.51</ecNumber>
    </recommendedName>
</protein>
<dbReference type="PANTHER" id="PTHR10434">
    <property type="entry name" value="1-ACYL-SN-GLYCEROL-3-PHOSPHATE ACYLTRANSFERASE"/>
    <property type="match status" value="1"/>
</dbReference>
<evidence type="ECO:0000256" key="2">
    <source>
        <dbReference type="ARBA" id="ARBA00022679"/>
    </source>
</evidence>
<dbReference type="GO" id="GO:0006654">
    <property type="term" value="P:phosphatidic acid biosynthetic process"/>
    <property type="evidence" value="ECO:0007669"/>
    <property type="project" value="TreeGrafter"/>
</dbReference>
<dbReference type="NCBIfam" id="TIGR00530">
    <property type="entry name" value="AGP_acyltrn"/>
    <property type="match status" value="1"/>
</dbReference>
<evidence type="ECO:0000313" key="7">
    <source>
        <dbReference type="Proteomes" id="UP000886861"/>
    </source>
</evidence>
<feature type="domain" description="Phospholipid/glycerol acyltransferase" evidence="5">
    <location>
        <begin position="32"/>
        <end position="145"/>
    </location>
</feature>
<reference evidence="6" key="1">
    <citation type="submission" date="2020-10" db="EMBL/GenBank/DDBJ databases">
        <authorList>
            <person name="Gilroy R."/>
        </authorList>
    </citation>
    <scope>NUCLEOTIDE SEQUENCE</scope>
    <source>
        <strain evidence="6">CHK186-9395</strain>
    </source>
</reference>
<dbReference type="PANTHER" id="PTHR10434:SF40">
    <property type="entry name" value="1-ACYL-SN-GLYCEROL-3-PHOSPHATE ACYLTRANSFERASE"/>
    <property type="match status" value="1"/>
</dbReference>
<evidence type="ECO:0000256" key="1">
    <source>
        <dbReference type="ARBA" id="ARBA00008655"/>
    </source>
</evidence>
<accession>A0A9D1SYW1</accession>
<dbReference type="InterPro" id="IPR004552">
    <property type="entry name" value="AGP_acyltrans"/>
</dbReference>
<dbReference type="InterPro" id="IPR002123">
    <property type="entry name" value="Plipid/glycerol_acylTrfase"/>
</dbReference>
<comment type="catalytic activity">
    <reaction evidence="4">
        <text>a 1-acyl-sn-glycero-3-phosphate + an acyl-CoA = a 1,2-diacyl-sn-glycero-3-phosphate + CoA</text>
        <dbReference type="Rhea" id="RHEA:19709"/>
        <dbReference type="ChEBI" id="CHEBI:57287"/>
        <dbReference type="ChEBI" id="CHEBI:57970"/>
        <dbReference type="ChEBI" id="CHEBI:58342"/>
        <dbReference type="ChEBI" id="CHEBI:58608"/>
        <dbReference type="EC" id="2.3.1.51"/>
    </reaction>
</comment>
<keyword evidence="4" id="KW-0594">Phospholipid biosynthesis</keyword>
<dbReference type="EMBL" id="DVOJ01000014">
    <property type="protein sequence ID" value="HIV01659.1"/>
    <property type="molecule type" value="Genomic_DNA"/>
</dbReference>
<organism evidence="6 7">
    <name type="scientific">Candidatus Caccopulliclostridium gallistercoris</name>
    <dbReference type="NCBI Taxonomy" id="2840719"/>
    <lineage>
        <taxon>Bacteria</taxon>
        <taxon>Bacillati</taxon>
        <taxon>Bacillota</taxon>
        <taxon>Clostridia</taxon>
        <taxon>Candidatus Caccopulliclostridium</taxon>
    </lineage>
</organism>
<dbReference type="AlphaFoldDB" id="A0A9D1SYW1"/>
<proteinExistence type="inferred from homology"/>
<dbReference type="SMART" id="SM00563">
    <property type="entry name" value="PlsC"/>
    <property type="match status" value="1"/>
</dbReference>
<keyword evidence="3 4" id="KW-0012">Acyltransferase</keyword>
<dbReference type="SUPFAM" id="SSF69593">
    <property type="entry name" value="Glycerol-3-phosphate (1)-acyltransferase"/>
    <property type="match status" value="1"/>
</dbReference>
<reference evidence="6" key="2">
    <citation type="journal article" date="2021" name="PeerJ">
        <title>Extensive microbial diversity within the chicken gut microbiome revealed by metagenomics and culture.</title>
        <authorList>
            <person name="Gilroy R."/>
            <person name="Ravi A."/>
            <person name="Getino M."/>
            <person name="Pursley I."/>
            <person name="Horton D.L."/>
            <person name="Alikhan N.F."/>
            <person name="Baker D."/>
            <person name="Gharbi K."/>
            <person name="Hall N."/>
            <person name="Watson M."/>
            <person name="Adriaenssens E.M."/>
            <person name="Foster-Nyarko E."/>
            <person name="Jarju S."/>
            <person name="Secka A."/>
            <person name="Antonio M."/>
            <person name="Oren A."/>
            <person name="Chaudhuri R.R."/>
            <person name="La Ragione R."/>
            <person name="Hildebrand F."/>
            <person name="Pallen M.J."/>
        </authorList>
    </citation>
    <scope>NUCLEOTIDE SEQUENCE</scope>
    <source>
        <strain evidence="6">CHK186-9395</strain>
    </source>
</reference>
<evidence type="ECO:0000256" key="4">
    <source>
        <dbReference type="RuleBase" id="RU361267"/>
    </source>
</evidence>
<dbReference type="Pfam" id="PF01553">
    <property type="entry name" value="Acyltransferase"/>
    <property type="match status" value="1"/>
</dbReference>
<dbReference type="GO" id="GO:0003841">
    <property type="term" value="F:1-acylglycerol-3-phosphate O-acyltransferase activity"/>
    <property type="evidence" value="ECO:0007669"/>
    <property type="project" value="UniProtKB-UniRule"/>
</dbReference>
<dbReference type="EC" id="2.3.1.51" evidence="4"/>
<dbReference type="Proteomes" id="UP000886861">
    <property type="component" value="Unassembled WGS sequence"/>
</dbReference>
<dbReference type="GO" id="GO:0016020">
    <property type="term" value="C:membrane"/>
    <property type="evidence" value="ECO:0007669"/>
    <property type="project" value="InterPro"/>
</dbReference>
<comment type="domain">
    <text evidence="4">The HXXXXD motif is essential for acyltransferase activity and may constitute the binding site for the phosphate moiety of the glycerol-3-phosphate.</text>
</comment>
<evidence type="ECO:0000259" key="5">
    <source>
        <dbReference type="SMART" id="SM00563"/>
    </source>
</evidence>
<keyword evidence="2 4" id="KW-0808">Transferase</keyword>
<evidence type="ECO:0000313" key="6">
    <source>
        <dbReference type="EMBL" id="HIV01659.1"/>
    </source>
</evidence>
<keyword evidence="4" id="KW-1208">Phospholipid metabolism</keyword>
<comment type="caution">
    <text evidence="6">The sequence shown here is derived from an EMBL/GenBank/DDBJ whole genome shotgun (WGS) entry which is preliminary data.</text>
</comment>